<evidence type="ECO:0000259" key="2">
    <source>
        <dbReference type="Pfam" id="PF12571"/>
    </source>
</evidence>
<dbReference type="EMBL" id="CACSAS010000001">
    <property type="protein sequence ID" value="CAA0086850.1"/>
    <property type="molecule type" value="Genomic_DNA"/>
</dbReference>
<dbReference type="Pfam" id="PF21722">
    <property type="entry name" value="Gly_rich_2"/>
    <property type="match status" value="1"/>
</dbReference>
<feature type="chain" id="PRO_5025002186" description="Phage tail collar domain-containing protein" evidence="1">
    <location>
        <begin position="22"/>
        <end position="576"/>
    </location>
</feature>
<sequence length="576" mass="56517">MSQLYYGLVTAIGLAKLAASAAGGPSLTLSTMAFGDGGGAETAPTSAATGLVNERYRAMLVEKYPHPTNPSILYVEGIIPPGVGGWTMREAGIYDAAGDLIVIAKTPTINVALISEGASTEGVVRLPIVFDSASSVQILVDPTVLLATQGWVLDRVLTRPFITVDSATVTAPPANPAAHALYLVPAGATGAWASQEHKLAYYLGGWHYYAAPVAKHVAASDTGKLYRRLAGGWEALWVESEVRAVLSKAGFIVPPGANLPLLKAIRSLRLNAAPAGGTANALAVALDPAPTSYDDLKVLWIIPSANNGGGAMTININGLGAVPVTVAGAKPPAGALLVGVPAMLVRDATGYSIAGAPTTGALINTRTFATPGAASYIPTAGTQRVRVYCTAGGGSGGGCPLTAGTSNFGGAGGGGAGETRTIDVSVANLPATPIPLIVGAGAPGVDGDNGLTGGTSSFGSICTAIGGFGGSIGAQASSAHTQHGARGGVGGSGGVGIPGGAGDPAINMFNSNFVSGAGGRSYYGAGGNNLVTTSGHGFAAQVYGAGGGGAAAANGTALTRTGGAGGGGVIVIEEYA</sequence>
<dbReference type="PANTHER" id="PTHR35191">
    <property type="entry name" value="PROPHAGE SIDE TAIL FIBER PROTEIN HOMOLOG STFQ-RELATED"/>
    <property type="match status" value="1"/>
</dbReference>
<gene>
    <name evidence="4" type="ORF">STARVERO_00314</name>
</gene>
<reference evidence="4 5" key="1">
    <citation type="submission" date="2019-12" db="EMBL/GenBank/DDBJ databases">
        <authorList>
            <person name="Reyes-Prieto M."/>
        </authorList>
    </citation>
    <scope>NUCLEOTIDE SEQUENCE [LARGE SCALE GENOMIC DNA]</scope>
    <source>
        <strain evidence="4">HF14-78462</strain>
    </source>
</reference>
<evidence type="ECO:0000313" key="5">
    <source>
        <dbReference type="Proteomes" id="UP000433050"/>
    </source>
</evidence>
<feature type="domain" description="Phage tail fibre protein N-terminal" evidence="2">
    <location>
        <begin position="1"/>
        <end position="149"/>
    </location>
</feature>
<dbReference type="InterPro" id="IPR021251">
    <property type="entry name" value="DUF2793"/>
</dbReference>
<accession>A0A5S9NC05</accession>
<keyword evidence="1" id="KW-0732">Signal</keyword>
<evidence type="ECO:0000259" key="3">
    <source>
        <dbReference type="Pfam" id="PF21722"/>
    </source>
</evidence>
<dbReference type="PANTHER" id="PTHR35191:SF1">
    <property type="entry name" value="PROPHAGE SIDE TAIL FIBER PROTEIN HOMOLOG STFQ-RELATED"/>
    <property type="match status" value="1"/>
</dbReference>
<dbReference type="AlphaFoldDB" id="A0A5S9NC05"/>
<evidence type="ECO:0008006" key="6">
    <source>
        <dbReference type="Google" id="ProtNLM"/>
    </source>
</evidence>
<dbReference type="RefSeq" id="WP_159597660.1">
    <property type="nucleotide sequence ID" value="NZ_CACSAS010000001.1"/>
</dbReference>
<feature type="signal peptide" evidence="1">
    <location>
        <begin position="1"/>
        <end position="21"/>
    </location>
</feature>
<dbReference type="Proteomes" id="UP000433050">
    <property type="component" value="Unassembled WGS sequence"/>
</dbReference>
<dbReference type="InterPro" id="IPR022225">
    <property type="entry name" value="Phage_tail_fibre_N"/>
</dbReference>
<keyword evidence="5" id="KW-1185">Reference proteome</keyword>
<protein>
    <recommendedName>
        <fullName evidence="6">Phage tail collar domain-containing protein</fullName>
    </recommendedName>
</protein>
<proteinExistence type="predicted"/>
<dbReference type="Pfam" id="PF10983">
    <property type="entry name" value="DUF2793"/>
    <property type="match status" value="1"/>
</dbReference>
<name>A0A5S9NC05_9HYPH</name>
<dbReference type="InterPro" id="IPR051934">
    <property type="entry name" value="Phage_Tail_Fiber_Structural"/>
</dbReference>
<evidence type="ECO:0000256" key="1">
    <source>
        <dbReference type="SAM" id="SignalP"/>
    </source>
</evidence>
<feature type="domain" description="Glycine-rich" evidence="3">
    <location>
        <begin position="371"/>
        <end position="572"/>
    </location>
</feature>
<dbReference type="Pfam" id="PF12571">
    <property type="entry name" value="Phage_tail_fib"/>
    <property type="match status" value="1"/>
</dbReference>
<evidence type="ECO:0000313" key="4">
    <source>
        <dbReference type="EMBL" id="CAA0086850.1"/>
    </source>
</evidence>
<organism evidence="4 5">
    <name type="scientific">Starkeya nomas</name>
    <dbReference type="NCBI Taxonomy" id="2666134"/>
    <lineage>
        <taxon>Bacteria</taxon>
        <taxon>Pseudomonadati</taxon>
        <taxon>Pseudomonadota</taxon>
        <taxon>Alphaproteobacteria</taxon>
        <taxon>Hyphomicrobiales</taxon>
        <taxon>Xanthobacteraceae</taxon>
        <taxon>Starkeya</taxon>
    </lineage>
</organism>
<dbReference type="InterPro" id="IPR049304">
    <property type="entry name" value="Gly_rich_dom"/>
</dbReference>